<evidence type="ECO:0000256" key="3">
    <source>
        <dbReference type="RuleBase" id="RU362028"/>
    </source>
</evidence>
<dbReference type="EMBL" id="MHJO01000016">
    <property type="protein sequence ID" value="OGY69256.1"/>
    <property type="molecule type" value="Genomic_DNA"/>
</dbReference>
<dbReference type="InterPro" id="IPR006224">
    <property type="entry name" value="PsdUridine_synth_RluA-like_CS"/>
</dbReference>
<evidence type="ECO:0000313" key="6">
    <source>
        <dbReference type="Proteomes" id="UP000176611"/>
    </source>
</evidence>
<protein>
    <recommendedName>
        <fullName evidence="3">Pseudouridine synthase</fullName>
        <ecNumber evidence="3">5.4.99.-</ecNumber>
    </recommendedName>
</protein>
<comment type="similarity">
    <text evidence="1 3">Belongs to the pseudouridine synthase RluA family.</text>
</comment>
<dbReference type="GO" id="GO:0000455">
    <property type="term" value="P:enzyme-directed rRNA pseudouridine synthesis"/>
    <property type="evidence" value="ECO:0007669"/>
    <property type="project" value="TreeGrafter"/>
</dbReference>
<sequence length="239" mass="27243">MNKVPCIVYENNDVIVINKPSGLLVHPHKLSHEPTVTSWILEQFPYIEGVGENKHRPGMVHRLDKETSGLMVIAKNQETFFFLKNLFQTRAIKKTYSALVWGHVASREGIIDKPFGILSGTLKRSVRATKMIKDAVTHYRVVHYYKSTDSREEFTLLHVSPKTGRTHQIRVHCASIGHPILGDILYGSKKHIDVGKKLGVPHLFLHAESLEFTLKNGERVHISADMPEELKKFIDEKLH</sequence>
<evidence type="ECO:0000259" key="4">
    <source>
        <dbReference type="Pfam" id="PF00849"/>
    </source>
</evidence>
<comment type="catalytic activity">
    <reaction evidence="3">
        <text>a uridine in RNA = a pseudouridine in RNA</text>
        <dbReference type="Rhea" id="RHEA:48348"/>
        <dbReference type="Rhea" id="RHEA-COMP:12068"/>
        <dbReference type="Rhea" id="RHEA-COMP:12069"/>
        <dbReference type="ChEBI" id="CHEBI:65314"/>
        <dbReference type="ChEBI" id="CHEBI:65315"/>
    </reaction>
</comment>
<evidence type="ECO:0000256" key="2">
    <source>
        <dbReference type="PIRSR" id="PIRSR606225-1"/>
    </source>
</evidence>
<dbReference type="InterPro" id="IPR020103">
    <property type="entry name" value="PsdUridine_synth_cat_dom_sf"/>
</dbReference>
<dbReference type="InterPro" id="IPR006225">
    <property type="entry name" value="PsdUridine_synth_RluC/D"/>
</dbReference>
<feature type="domain" description="Pseudouridine synthase RsuA/RluA-like" evidence="4">
    <location>
        <begin position="13"/>
        <end position="175"/>
    </location>
</feature>
<dbReference type="NCBIfam" id="TIGR00005">
    <property type="entry name" value="rluA_subfam"/>
    <property type="match status" value="1"/>
</dbReference>
<dbReference type="PANTHER" id="PTHR21600:SF87">
    <property type="entry name" value="RNA PSEUDOURIDYLATE SYNTHASE DOMAIN-CONTAINING PROTEIN 1"/>
    <property type="match status" value="1"/>
</dbReference>
<dbReference type="SUPFAM" id="SSF55120">
    <property type="entry name" value="Pseudouridine synthase"/>
    <property type="match status" value="1"/>
</dbReference>
<dbReference type="GO" id="GO:0009982">
    <property type="term" value="F:pseudouridine synthase activity"/>
    <property type="evidence" value="ECO:0007669"/>
    <property type="project" value="InterPro"/>
</dbReference>
<dbReference type="Proteomes" id="UP000176611">
    <property type="component" value="Unassembled WGS sequence"/>
</dbReference>
<proteinExistence type="inferred from homology"/>
<accession>A0A1G1ZYJ1</accession>
<comment type="function">
    <text evidence="3">Responsible for synthesis of pseudouridine from uracil.</text>
</comment>
<dbReference type="PANTHER" id="PTHR21600">
    <property type="entry name" value="MITOCHONDRIAL RNA PSEUDOURIDINE SYNTHASE"/>
    <property type="match status" value="1"/>
</dbReference>
<reference evidence="5 6" key="1">
    <citation type="journal article" date="2016" name="Nat. Commun.">
        <title>Thousands of microbial genomes shed light on interconnected biogeochemical processes in an aquifer system.</title>
        <authorList>
            <person name="Anantharaman K."/>
            <person name="Brown C.T."/>
            <person name="Hug L.A."/>
            <person name="Sharon I."/>
            <person name="Castelle C.J."/>
            <person name="Probst A.J."/>
            <person name="Thomas B.C."/>
            <person name="Singh A."/>
            <person name="Wilkins M.J."/>
            <person name="Karaoz U."/>
            <person name="Brodie E.L."/>
            <person name="Williams K.H."/>
            <person name="Hubbard S.S."/>
            <person name="Banfield J.F."/>
        </authorList>
    </citation>
    <scope>NUCLEOTIDE SEQUENCE [LARGE SCALE GENOMIC DNA]</scope>
</reference>
<dbReference type="EC" id="5.4.99.-" evidence="3"/>
<dbReference type="GO" id="GO:0140098">
    <property type="term" value="F:catalytic activity, acting on RNA"/>
    <property type="evidence" value="ECO:0007669"/>
    <property type="project" value="UniProtKB-ARBA"/>
</dbReference>
<dbReference type="InterPro" id="IPR050188">
    <property type="entry name" value="RluA_PseudoU_synthase"/>
</dbReference>
<dbReference type="CDD" id="cd02869">
    <property type="entry name" value="PseudoU_synth_RluA_like"/>
    <property type="match status" value="1"/>
</dbReference>
<evidence type="ECO:0000313" key="5">
    <source>
        <dbReference type="EMBL" id="OGY69256.1"/>
    </source>
</evidence>
<dbReference type="PROSITE" id="PS01129">
    <property type="entry name" value="PSI_RLU"/>
    <property type="match status" value="1"/>
</dbReference>
<dbReference type="InterPro" id="IPR006145">
    <property type="entry name" value="PsdUridine_synth_RsuA/RluA"/>
</dbReference>
<gene>
    <name evidence="5" type="ORF">A2586_00695</name>
</gene>
<dbReference type="Gene3D" id="3.30.2350.10">
    <property type="entry name" value="Pseudouridine synthase"/>
    <property type="match status" value="1"/>
</dbReference>
<evidence type="ECO:0000256" key="1">
    <source>
        <dbReference type="ARBA" id="ARBA00010876"/>
    </source>
</evidence>
<name>A0A1G1ZYJ1_9BACT</name>
<dbReference type="GO" id="GO:0003723">
    <property type="term" value="F:RNA binding"/>
    <property type="evidence" value="ECO:0007669"/>
    <property type="project" value="InterPro"/>
</dbReference>
<comment type="caution">
    <text evidence="5">The sequence shown here is derived from an EMBL/GenBank/DDBJ whole genome shotgun (WGS) entry which is preliminary data.</text>
</comment>
<feature type="active site" evidence="2">
    <location>
        <position position="64"/>
    </location>
</feature>
<dbReference type="Pfam" id="PF00849">
    <property type="entry name" value="PseudoU_synth_2"/>
    <property type="match status" value="1"/>
</dbReference>
<organism evidence="5 6">
    <name type="scientific">Candidatus Harrisonbacteria bacterium RIFOXYD1_FULL_40_9</name>
    <dbReference type="NCBI Taxonomy" id="1798412"/>
    <lineage>
        <taxon>Bacteria</taxon>
        <taxon>Candidatus Harrisoniibacteriota</taxon>
    </lineage>
</organism>
<dbReference type="AlphaFoldDB" id="A0A1G1ZYJ1"/>
<keyword evidence="3" id="KW-0413">Isomerase</keyword>